<sequence length="102" mass="11315">MVKVGCDPGRLPGIYVDSLDGTEGAMRGRLTPSWMSVNLAPGFFLLGRYGVLWYLVTEIRLSASYCLSASNSNFPLHNESSPTAPAFLPWDVKEFVEPRVQY</sequence>
<protein>
    <submittedName>
        <fullName evidence="1">Uncharacterized protein</fullName>
    </submittedName>
</protein>
<dbReference type="EMBL" id="MU117967">
    <property type="protein sequence ID" value="KAF9652822.1"/>
    <property type="molecule type" value="Genomic_DNA"/>
</dbReference>
<accession>A0ACB6ZTF9</accession>
<reference evidence="1" key="2">
    <citation type="journal article" date="2020" name="Nat. Commun.">
        <title>Large-scale genome sequencing of mycorrhizal fungi provides insights into the early evolution of symbiotic traits.</title>
        <authorList>
            <person name="Miyauchi S."/>
            <person name="Kiss E."/>
            <person name="Kuo A."/>
            <person name="Drula E."/>
            <person name="Kohler A."/>
            <person name="Sanchez-Garcia M."/>
            <person name="Morin E."/>
            <person name="Andreopoulos B."/>
            <person name="Barry K.W."/>
            <person name="Bonito G."/>
            <person name="Buee M."/>
            <person name="Carver A."/>
            <person name="Chen C."/>
            <person name="Cichocki N."/>
            <person name="Clum A."/>
            <person name="Culley D."/>
            <person name="Crous P.W."/>
            <person name="Fauchery L."/>
            <person name="Girlanda M."/>
            <person name="Hayes R.D."/>
            <person name="Keri Z."/>
            <person name="LaButti K."/>
            <person name="Lipzen A."/>
            <person name="Lombard V."/>
            <person name="Magnuson J."/>
            <person name="Maillard F."/>
            <person name="Murat C."/>
            <person name="Nolan M."/>
            <person name="Ohm R.A."/>
            <person name="Pangilinan J."/>
            <person name="Pereira M.F."/>
            <person name="Perotto S."/>
            <person name="Peter M."/>
            <person name="Pfister S."/>
            <person name="Riley R."/>
            <person name="Sitrit Y."/>
            <person name="Stielow J.B."/>
            <person name="Szollosi G."/>
            <person name="Zifcakova L."/>
            <person name="Stursova M."/>
            <person name="Spatafora J.W."/>
            <person name="Tedersoo L."/>
            <person name="Vaario L.M."/>
            <person name="Yamada A."/>
            <person name="Yan M."/>
            <person name="Wang P."/>
            <person name="Xu J."/>
            <person name="Bruns T."/>
            <person name="Baldrian P."/>
            <person name="Vilgalys R."/>
            <person name="Dunand C."/>
            <person name="Henrissat B."/>
            <person name="Grigoriev I.V."/>
            <person name="Hibbett D."/>
            <person name="Nagy L.G."/>
            <person name="Martin F.M."/>
        </authorList>
    </citation>
    <scope>NUCLEOTIDE SEQUENCE</scope>
    <source>
        <strain evidence="1">P2</strain>
    </source>
</reference>
<proteinExistence type="predicted"/>
<gene>
    <name evidence="1" type="ORF">BDM02DRAFT_3108964</name>
</gene>
<comment type="caution">
    <text evidence="1">The sequence shown here is derived from an EMBL/GenBank/DDBJ whole genome shotgun (WGS) entry which is preliminary data.</text>
</comment>
<dbReference type="Proteomes" id="UP000886501">
    <property type="component" value="Unassembled WGS sequence"/>
</dbReference>
<evidence type="ECO:0000313" key="1">
    <source>
        <dbReference type="EMBL" id="KAF9652822.1"/>
    </source>
</evidence>
<reference evidence="1" key="1">
    <citation type="submission" date="2019-10" db="EMBL/GenBank/DDBJ databases">
        <authorList>
            <consortium name="DOE Joint Genome Institute"/>
            <person name="Kuo A."/>
            <person name="Miyauchi S."/>
            <person name="Kiss E."/>
            <person name="Drula E."/>
            <person name="Kohler A."/>
            <person name="Sanchez-Garcia M."/>
            <person name="Andreopoulos B."/>
            <person name="Barry K.W."/>
            <person name="Bonito G."/>
            <person name="Buee M."/>
            <person name="Carver A."/>
            <person name="Chen C."/>
            <person name="Cichocki N."/>
            <person name="Clum A."/>
            <person name="Culley D."/>
            <person name="Crous P.W."/>
            <person name="Fauchery L."/>
            <person name="Girlanda M."/>
            <person name="Hayes R."/>
            <person name="Keri Z."/>
            <person name="Labutti K."/>
            <person name="Lipzen A."/>
            <person name="Lombard V."/>
            <person name="Magnuson J."/>
            <person name="Maillard F."/>
            <person name="Morin E."/>
            <person name="Murat C."/>
            <person name="Nolan M."/>
            <person name="Ohm R."/>
            <person name="Pangilinan J."/>
            <person name="Pereira M."/>
            <person name="Perotto S."/>
            <person name="Peter M."/>
            <person name="Riley R."/>
            <person name="Sitrit Y."/>
            <person name="Stielow B."/>
            <person name="Szollosi G."/>
            <person name="Zifcakova L."/>
            <person name="Stursova M."/>
            <person name="Spatafora J.W."/>
            <person name="Tedersoo L."/>
            <person name="Vaario L.-M."/>
            <person name="Yamada A."/>
            <person name="Yan M."/>
            <person name="Wang P."/>
            <person name="Xu J."/>
            <person name="Bruns T."/>
            <person name="Baldrian P."/>
            <person name="Vilgalys R."/>
            <person name="Henrissat B."/>
            <person name="Grigoriev I.V."/>
            <person name="Hibbett D."/>
            <person name="Nagy L.G."/>
            <person name="Martin F.M."/>
        </authorList>
    </citation>
    <scope>NUCLEOTIDE SEQUENCE</scope>
    <source>
        <strain evidence="1">P2</strain>
    </source>
</reference>
<evidence type="ECO:0000313" key="2">
    <source>
        <dbReference type="Proteomes" id="UP000886501"/>
    </source>
</evidence>
<organism evidence="1 2">
    <name type="scientific">Thelephora ganbajun</name>
    <name type="common">Ganba fungus</name>
    <dbReference type="NCBI Taxonomy" id="370292"/>
    <lineage>
        <taxon>Eukaryota</taxon>
        <taxon>Fungi</taxon>
        <taxon>Dikarya</taxon>
        <taxon>Basidiomycota</taxon>
        <taxon>Agaricomycotina</taxon>
        <taxon>Agaricomycetes</taxon>
        <taxon>Thelephorales</taxon>
        <taxon>Thelephoraceae</taxon>
        <taxon>Thelephora</taxon>
    </lineage>
</organism>
<name>A0ACB6ZTF9_THEGA</name>
<keyword evidence="2" id="KW-1185">Reference proteome</keyword>